<dbReference type="Pfam" id="PF07963">
    <property type="entry name" value="N_methyl"/>
    <property type="match status" value="1"/>
</dbReference>
<sequence length="145" mass="16139">MPSCRGFTLIEVLVAVLVLSISLLGLAALQLKSLQGSHVAYQRAVANLAAQDAGERLWEWLGQQEGLACPDDNELSTLQRDWTQAWENDLPGFSSSRLSWADRSACRVDVTVRWKDERFAYRKADGDMETESVSLLTYTLAIPHA</sequence>
<evidence type="ECO:0000313" key="3">
    <source>
        <dbReference type="Proteomes" id="UP000267400"/>
    </source>
</evidence>
<evidence type="ECO:0000313" key="2">
    <source>
        <dbReference type="EMBL" id="RTR02874.1"/>
    </source>
</evidence>
<dbReference type="InterPro" id="IPR012902">
    <property type="entry name" value="N_methyl_site"/>
</dbReference>
<keyword evidence="3" id="KW-1185">Reference proteome</keyword>
<dbReference type="OrthoDB" id="6194160at2"/>
<reference evidence="2 3" key="1">
    <citation type="submission" date="2018-12" db="EMBL/GenBank/DDBJ databases">
        <authorList>
            <person name="Yu L."/>
        </authorList>
    </citation>
    <scope>NUCLEOTIDE SEQUENCE [LARGE SCALE GENOMIC DNA]</scope>
    <source>
        <strain evidence="2 3">11S</strain>
    </source>
</reference>
<dbReference type="EMBL" id="RXNS01000010">
    <property type="protein sequence ID" value="RTR02874.1"/>
    <property type="molecule type" value="Genomic_DNA"/>
</dbReference>
<keyword evidence="1" id="KW-0472">Membrane</keyword>
<name>A0A431V2H3_9GAMM</name>
<feature type="transmembrane region" description="Helical" evidence="1">
    <location>
        <begin position="6"/>
        <end position="29"/>
    </location>
</feature>
<dbReference type="NCBIfam" id="TIGR02523">
    <property type="entry name" value="type_IV_pilV"/>
    <property type="match status" value="1"/>
</dbReference>
<dbReference type="Proteomes" id="UP000267400">
    <property type="component" value="Unassembled WGS sequence"/>
</dbReference>
<protein>
    <submittedName>
        <fullName evidence="2">Type IV pilus modification protein PilV</fullName>
    </submittedName>
</protein>
<dbReference type="AlphaFoldDB" id="A0A431V2H3"/>
<keyword evidence="1" id="KW-1133">Transmembrane helix</keyword>
<proteinExistence type="predicted"/>
<dbReference type="InterPro" id="IPR013362">
    <property type="entry name" value="Pilus_4_PilV"/>
</dbReference>
<organism evidence="2 3">
    <name type="scientific">Halomonas nitroreducens</name>
    <dbReference type="NCBI Taxonomy" id="447425"/>
    <lineage>
        <taxon>Bacteria</taxon>
        <taxon>Pseudomonadati</taxon>
        <taxon>Pseudomonadota</taxon>
        <taxon>Gammaproteobacteria</taxon>
        <taxon>Oceanospirillales</taxon>
        <taxon>Halomonadaceae</taxon>
        <taxon>Halomonas</taxon>
    </lineage>
</organism>
<keyword evidence="1" id="KW-0812">Transmembrane</keyword>
<accession>A0A431V2H3</accession>
<dbReference type="NCBIfam" id="TIGR02532">
    <property type="entry name" value="IV_pilin_GFxxxE"/>
    <property type="match status" value="1"/>
</dbReference>
<comment type="caution">
    <text evidence="2">The sequence shown here is derived from an EMBL/GenBank/DDBJ whole genome shotgun (WGS) entry which is preliminary data.</text>
</comment>
<dbReference type="PROSITE" id="PS00409">
    <property type="entry name" value="PROKAR_NTER_METHYL"/>
    <property type="match status" value="1"/>
</dbReference>
<gene>
    <name evidence="2" type="primary">pilV</name>
    <name evidence="2" type="ORF">EKG36_11295</name>
</gene>
<dbReference type="RefSeq" id="WP_126484118.1">
    <property type="nucleotide sequence ID" value="NZ_RXNS01000010.1"/>
</dbReference>
<evidence type="ECO:0000256" key="1">
    <source>
        <dbReference type="SAM" id="Phobius"/>
    </source>
</evidence>